<sequence precursor="true">MRRELILLLVIVMLFSSLVSGNVAYGCIPEKLVEPIVSTNWLEANAGLKNLVILDVRSSADYGAGHIPNSISAPFEMPTSAWIIMKDDLLLELPDKEDIFNSLGTLGITKKSIVVIVTAVPGPSEPPYSLAGATRVADTLIYAGVKNVAILDGGYTKWVSEGKQATTEVPVVNETVYNGKVKKNMFVPIEYVEKKMGKSIIIDTRDANVYSGEVIEPYADKAGHIPNAKSLPTPLMWNQDGTYKSIDELQEMAASVADKDDSIIVYCGVGGYASSWWYVLTQVLGYKNVKFYDGSAQEWVRYNDMVLGY</sequence>
<dbReference type="CDD" id="cd01448">
    <property type="entry name" value="TST_Repeat_1"/>
    <property type="match status" value="1"/>
</dbReference>
<dbReference type="SMART" id="SM00450">
    <property type="entry name" value="RHOD"/>
    <property type="match status" value="2"/>
</dbReference>
<dbReference type="EMBL" id="LGTC01000001">
    <property type="protein sequence ID" value="KNY30260.1"/>
    <property type="molecule type" value="Genomic_DNA"/>
</dbReference>
<evidence type="ECO:0000256" key="3">
    <source>
        <dbReference type="ARBA" id="ARBA00047549"/>
    </source>
</evidence>
<dbReference type="AlphaFoldDB" id="A0A0L6JXG9"/>
<evidence type="ECO:0000259" key="4">
    <source>
        <dbReference type="PROSITE" id="PS50206"/>
    </source>
</evidence>
<name>A0A0L6JXG9_9FIRM</name>
<gene>
    <name evidence="5" type="ORF">Bccel_5537</name>
</gene>
<evidence type="ECO:0000256" key="1">
    <source>
        <dbReference type="ARBA" id="ARBA00012245"/>
    </source>
</evidence>
<evidence type="ECO:0000256" key="2">
    <source>
        <dbReference type="ARBA" id="ARBA00022737"/>
    </source>
</evidence>
<keyword evidence="6" id="KW-1185">Reference proteome</keyword>
<comment type="caution">
    <text evidence="5">The sequence shown here is derived from an EMBL/GenBank/DDBJ whole genome shotgun (WGS) entry which is preliminary data.</text>
</comment>
<dbReference type="PROSITE" id="PS51257">
    <property type="entry name" value="PROKAR_LIPOPROTEIN"/>
    <property type="match status" value="1"/>
</dbReference>
<dbReference type="Gene3D" id="3.40.250.10">
    <property type="entry name" value="Rhodanese-like domain"/>
    <property type="match status" value="2"/>
</dbReference>
<dbReference type="PANTHER" id="PTHR43855">
    <property type="entry name" value="THIOSULFATE SULFURTRANSFERASE"/>
    <property type="match status" value="1"/>
</dbReference>
<dbReference type="eggNOG" id="COG2897">
    <property type="taxonomic scope" value="Bacteria"/>
</dbReference>
<dbReference type="STRING" id="398512.Bccel_5537"/>
<dbReference type="RefSeq" id="WP_036944979.1">
    <property type="nucleotide sequence ID" value="NZ_JQKC01000040.1"/>
</dbReference>
<organism evidence="5 6">
    <name type="scientific">Pseudobacteroides cellulosolvens ATCC 35603 = DSM 2933</name>
    <dbReference type="NCBI Taxonomy" id="398512"/>
    <lineage>
        <taxon>Bacteria</taxon>
        <taxon>Bacillati</taxon>
        <taxon>Bacillota</taxon>
        <taxon>Clostridia</taxon>
        <taxon>Eubacteriales</taxon>
        <taxon>Oscillospiraceae</taxon>
        <taxon>Pseudobacteroides</taxon>
    </lineage>
</organism>
<dbReference type="SUPFAM" id="SSF52821">
    <property type="entry name" value="Rhodanese/Cell cycle control phosphatase"/>
    <property type="match status" value="2"/>
</dbReference>
<feature type="domain" description="Rhodanese" evidence="4">
    <location>
        <begin position="195"/>
        <end position="308"/>
    </location>
</feature>
<accession>A0A0L6JXG9</accession>
<dbReference type="PROSITE" id="PS50206">
    <property type="entry name" value="RHODANESE_3"/>
    <property type="match status" value="2"/>
</dbReference>
<keyword evidence="2" id="KW-0677">Repeat</keyword>
<feature type="domain" description="Rhodanese" evidence="4">
    <location>
        <begin position="47"/>
        <end position="167"/>
    </location>
</feature>
<dbReference type="InterPro" id="IPR051126">
    <property type="entry name" value="Thiosulfate_sulfurtransferase"/>
</dbReference>
<protein>
    <recommendedName>
        <fullName evidence="1">thiosulfate sulfurtransferase</fullName>
        <ecNumber evidence="1">2.8.1.1</ecNumber>
    </recommendedName>
</protein>
<evidence type="ECO:0000313" key="5">
    <source>
        <dbReference type="EMBL" id="KNY30260.1"/>
    </source>
</evidence>
<dbReference type="PANTHER" id="PTHR43855:SF1">
    <property type="entry name" value="THIOSULFATE SULFURTRANSFERASE"/>
    <property type="match status" value="1"/>
</dbReference>
<dbReference type="EC" id="2.8.1.1" evidence="1"/>
<dbReference type="CDD" id="cd01449">
    <property type="entry name" value="TST_Repeat_2"/>
    <property type="match status" value="1"/>
</dbReference>
<dbReference type="Proteomes" id="UP000036923">
    <property type="component" value="Unassembled WGS sequence"/>
</dbReference>
<dbReference type="GO" id="GO:0004792">
    <property type="term" value="F:thiosulfate-cyanide sulfurtransferase activity"/>
    <property type="evidence" value="ECO:0007669"/>
    <property type="project" value="UniProtKB-EC"/>
</dbReference>
<reference evidence="6" key="1">
    <citation type="submission" date="2015-07" db="EMBL/GenBank/DDBJ databases">
        <title>Near-Complete Genome Sequence of the Cellulolytic Bacterium Bacteroides (Pseudobacteroides) cellulosolvens ATCC 35603.</title>
        <authorList>
            <person name="Dassa B."/>
            <person name="Utturkar S.M."/>
            <person name="Klingeman D.M."/>
            <person name="Hurt R.A."/>
            <person name="Keller M."/>
            <person name="Xu J."/>
            <person name="Reddy Y.H.K."/>
            <person name="Borovok I."/>
            <person name="Grinberg I.R."/>
            <person name="Lamed R."/>
            <person name="Zhivin O."/>
            <person name="Bayer E.A."/>
            <person name="Brown S.D."/>
        </authorList>
    </citation>
    <scope>NUCLEOTIDE SEQUENCE [LARGE SCALE GENOMIC DNA]</scope>
    <source>
        <strain evidence="6">DSM 2933</strain>
    </source>
</reference>
<comment type="catalytic activity">
    <reaction evidence="3">
        <text>thiosulfate + hydrogen cyanide = thiocyanate + sulfite + 2 H(+)</text>
        <dbReference type="Rhea" id="RHEA:16881"/>
        <dbReference type="ChEBI" id="CHEBI:15378"/>
        <dbReference type="ChEBI" id="CHEBI:17359"/>
        <dbReference type="ChEBI" id="CHEBI:18022"/>
        <dbReference type="ChEBI" id="CHEBI:18407"/>
        <dbReference type="ChEBI" id="CHEBI:33542"/>
        <dbReference type="EC" id="2.8.1.1"/>
    </reaction>
</comment>
<evidence type="ECO:0000313" key="6">
    <source>
        <dbReference type="Proteomes" id="UP000036923"/>
    </source>
</evidence>
<proteinExistence type="predicted"/>
<dbReference type="InterPro" id="IPR036873">
    <property type="entry name" value="Rhodanese-like_dom_sf"/>
</dbReference>
<dbReference type="InterPro" id="IPR001763">
    <property type="entry name" value="Rhodanese-like_dom"/>
</dbReference>
<dbReference type="OrthoDB" id="9770030at2"/>
<dbReference type="Pfam" id="PF00581">
    <property type="entry name" value="Rhodanese"/>
    <property type="match status" value="2"/>
</dbReference>